<evidence type="ECO:0000313" key="1">
    <source>
        <dbReference type="EMBL" id="PBK73206.1"/>
    </source>
</evidence>
<evidence type="ECO:0000313" key="2">
    <source>
        <dbReference type="Proteomes" id="UP000218334"/>
    </source>
</evidence>
<dbReference type="EMBL" id="KZ293421">
    <property type="protein sequence ID" value="PBK73206.1"/>
    <property type="molecule type" value="Genomic_DNA"/>
</dbReference>
<sequence length="324" mass="36839">MGATPVIVERLIAPLNQWQGLVSLTTDADVGIPISLRESSVRRKYNFPIQDVHPDVGRLAMFGEQFNRAYGSHRHPITRDLHSYISMLEQVIPLGSVGYINPLTKKFVVLFNAIDTASSPEPEIQRIPSLIASGVTKLVVNPKYSSSPGWEYEYKFSDITLRLQAWTEGRTVYDIPVGVDDGWAMLYLTLGRAVSRELQGDHLESWLLEHQRTIRDVFGNDHPYVRKHLDLVTTTVDSSQYAWFAHLGQRSTQSFDAGYFYFRVTSRIPGSPWGEFKIPEYYSSPAHVLYSWSHVSTVGQSPMTVEIRCLSTPKKMQGYRWIVP</sequence>
<dbReference type="AlphaFoldDB" id="A0A2H3CD37"/>
<gene>
    <name evidence="1" type="ORF">ARMSODRAFT_953700</name>
</gene>
<dbReference type="Proteomes" id="UP000218334">
    <property type="component" value="Unassembled WGS sequence"/>
</dbReference>
<keyword evidence="2" id="KW-1185">Reference proteome</keyword>
<accession>A0A2H3CD37</accession>
<reference evidence="2" key="1">
    <citation type="journal article" date="2017" name="Nat. Ecol. Evol.">
        <title>Genome expansion and lineage-specific genetic innovations in the forest pathogenic fungi Armillaria.</title>
        <authorList>
            <person name="Sipos G."/>
            <person name="Prasanna A.N."/>
            <person name="Walter M.C."/>
            <person name="O'Connor E."/>
            <person name="Balint B."/>
            <person name="Krizsan K."/>
            <person name="Kiss B."/>
            <person name="Hess J."/>
            <person name="Varga T."/>
            <person name="Slot J."/>
            <person name="Riley R."/>
            <person name="Boka B."/>
            <person name="Rigling D."/>
            <person name="Barry K."/>
            <person name="Lee J."/>
            <person name="Mihaltcheva S."/>
            <person name="LaButti K."/>
            <person name="Lipzen A."/>
            <person name="Waldron R."/>
            <person name="Moloney N.M."/>
            <person name="Sperisen C."/>
            <person name="Kredics L."/>
            <person name="Vagvoelgyi C."/>
            <person name="Patrignani A."/>
            <person name="Fitzpatrick D."/>
            <person name="Nagy I."/>
            <person name="Doyle S."/>
            <person name="Anderson J.B."/>
            <person name="Grigoriev I.V."/>
            <person name="Gueldener U."/>
            <person name="Muensterkoetter M."/>
            <person name="Nagy L.G."/>
        </authorList>
    </citation>
    <scope>NUCLEOTIDE SEQUENCE [LARGE SCALE GENOMIC DNA]</scope>
    <source>
        <strain evidence="2">28-4</strain>
    </source>
</reference>
<organism evidence="1 2">
    <name type="scientific">Armillaria solidipes</name>
    <dbReference type="NCBI Taxonomy" id="1076256"/>
    <lineage>
        <taxon>Eukaryota</taxon>
        <taxon>Fungi</taxon>
        <taxon>Dikarya</taxon>
        <taxon>Basidiomycota</taxon>
        <taxon>Agaricomycotina</taxon>
        <taxon>Agaricomycetes</taxon>
        <taxon>Agaricomycetidae</taxon>
        <taxon>Agaricales</taxon>
        <taxon>Marasmiineae</taxon>
        <taxon>Physalacriaceae</taxon>
        <taxon>Armillaria</taxon>
    </lineage>
</organism>
<name>A0A2H3CD37_9AGAR</name>
<proteinExistence type="predicted"/>
<protein>
    <submittedName>
        <fullName evidence="1">Uncharacterized protein</fullName>
    </submittedName>
</protein>